<keyword evidence="2" id="KW-1185">Reference proteome</keyword>
<evidence type="ECO:0000313" key="1">
    <source>
        <dbReference type="EMBL" id="EEC84334.1"/>
    </source>
</evidence>
<gene>
    <name evidence="1" type="ORF">OsI_30843</name>
</gene>
<name>B8BE96_ORYSI</name>
<proteinExistence type="predicted"/>
<organism evidence="1 2">
    <name type="scientific">Oryza sativa subsp. indica</name>
    <name type="common">Rice</name>
    <dbReference type="NCBI Taxonomy" id="39946"/>
    <lineage>
        <taxon>Eukaryota</taxon>
        <taxon>Viridiplantae</taxon>
        <taxon>Streptophyta</taxon>
        <taxon>Embryophyta</taxon>
        <taxon>Tracheophyta</taxon>
        <taxon>Spermatophyta</taxon>
        <taxon>Magnoliopsida</taxon>
        <taxon>Liliopsida</taxon>
        <taxon>Poales</taxon>
        <taxon>Poaceae</taxon>
        <taxon>BOP clade</taxon>
        <taxon>Oryzoideae</taxon>
        <taxon>Oryzeae</taxon>
        <taxon>Oryzinae</taxon>
        <taxon>Oryza</taxon>
        <taxon>Oryza sativa</taxon>
    </lineage>
</organism>
<protein>
    <submittedName>
        <fullName evidence="1">Uncharacterized protein</fullName>
    </submittedName>
</protein>
<dbReference type="Gramene" id="BGIOSGA030008-TA">
    <property type="protein sequence ID" value="BGIOSGA030008-PA"/>
    <property type="gene ID" value="BGIOSGA030008"/>
</dbReference>
<dbReference type="AlphaFoldDB" id="B8BE96"/>
<dbReference type="Proteomes" id="UP000007015">
    <property type="component" value="Chromosome 9"/>
</dbReference>
<evidence type="ECO:0000313" key="2">
    <source>
        <dbReference type="Proteomes" id="UP000007015"/>
    </source>
</evidence>
<reference evidence="1 2" key="1">
    <citation type="journal article" date="2005" name="PLoS Biol.">
        <title>The genomes of Oryza sativa: a history of duplications.</title>
        <authorList>
            <person name="Yu J."/>
            <person name="Wang J."/>
            <person name="Lin W."/>
            <person name="Li S."/>
            <person name="Li H."/>
            <person name="Zhou J."/>
            <person name="Ni P."/>
            <person name="Dong W."/>
            <person name="Hu S."/>
            <person name="Zeng C."/>
            <person name="Zhang J."/>
            <person name="Zhang Y."/>
            <person name="Li R."/>
            <person name="Xu Z."/>
            <person name="Li S."/>
            <person name="Li X."/>
            <person name="Zheng H."/>
            <person name="Cong L."/>
            <person name="Lin L."/>
            <person name="Yin J."/>
            <person name="Geng J."/>
            <person name="Li G."/>
            <person name="Shi J."/>
            <person name="Liu J."/>
            <person name="Lv H."/>
            <person name="Li J."/>
            <person name="Wang J."/>
            <person name="Deng Y."/>
            <person name="Ran L."/>
            <person name="Shi X."/>
            <person name="Wang X."/>
            <person name="Wu Q."/>
            <person name="Li C."/>
            <person name="Ren X."/>
            <person name="Wang J."/>
            <person name="Wang X."/>
            <person name="Li D."/>
            <person name="Liu D."/>
            <person name="Zhang X."/>
            <person name="Ji Z."/>
            <person name="Zhao W."/>
            <person name="Sun Y."/>
            <person name="Zhang Z."/>
            <person name="Bao J."/>
            <person name="Han Y."/>
            <person name="Dong L."/>
            <person name="Ji J."/>
            <person name="Chen P."/>
            <person name="Wu S."/>
            <person name="Liu J."/>
            <person name="Xiao Y."/>
            <person name="Bu D."/>
            <person name="Tan J."/>
            <person name="Yang L."/>
            <person name="Ye C."/>
            <person name="Zhang J."/>
            <person name="Xu J."/>
            <person name="Zhou Y."/>
            <person name="Yu Y."/>
            <person name="Zhang B."/>
            <person name="Zhuang S."/>
            <person name="Wei H."/>
            <person name="Liu B."/>
            <person name="Lei M."/>
            <person name="Yu H."/>
            <person name="Li Y."/>
            <person name="Xu H."/>
            <person name="Wei S."/>
            <person name="He X."/>
            <person name="Fang L."/>
            <person name="Zhang Z."/>
            <person name="Zhang Y."/>
            <person name="Huang X."/>
            <person name="Su Z."/>
            <person name="Tong W."/>
            <person name="Li J."/>
            <person name="Tong Z."/>
            <person name="Li S."/>
            <person name="Ye J."/>
            <person name="Wang L."/>
            <person name="Fang L."/>
            <person name="Lei T."/>
            <person name="Chen C."/>
            <person name="Chen H."/>
            <person name="Xu Z."/>
            <person name="Li H."/>
            <person name="Huang H."/>
            <person name="Zhang F."/>
            <person name="Xu H."/>
            <person name="Li N."/>
            <person name="Zhao C."/>
            <person name="Li S."/>
            <person name="Dong L."/>
            <person name="Huang Y."/>
            <person name="Li L."/>
            <person name="Xi Y."/>
            <person name="Qi Q."/>
            <person name="Li W."/>
            <person name="Zhang B."/>
            <person name="Hu W."/>
            <person name="Zhang Y."/>
            <person name="Tian X."/>
            <person name="Jiao Y."/>
            <person name="Liang X."/>
            <person name="Jin J."/>
            <person name="Gao L."/>
            <person name="Zheng W."/>
            <person name="Hao B."/>
            <person name="Liu S."/>
            <person name="Wang W."/>
            <person name="Yuan L."/>
            <person name="Cao M."/>
            <person name="McDermott J."/>
            <person name="Samudrala R."/>
            <person name="Wang J."/>
            <person name="Wong G.K."/>
            <person name="Yang H."/>
        </authorList>
    </citation>
    <scope>NUCLEOTIDE SEQUENCE [LARGE SCALE GENOMIC DNA]</scope>
    <source>
        <strain evidence="2">cv. 93-11</strain>
    </source>
</reference>
<accession>B8BE96</accession>
<dbReference type="EMBL" id="CM000134">
    <property type="protein sequence ID" value="EEC84334.1"/>
    <property type="molecule type" value="Genomic_DNA"/>
</dbReference>
<dbReference type="HOGENOM" id="CLU_2658898_0_0_1"/>
<sequence length="76" mass="8472">MEQKDLDFRCTYTHLVYTYTAEVVADKSTKLVDLQILNHTRRAEADGGEDARLVVLKLVLLDSKLGVLEAVDPVAP</sequence>